<evidence type="ECO:0000256" key="1">
    <source>
        <dbReference type="ARBA" id="ARBA00022490"/>
    </source>
</evidence>
<comment type="caution">
    <text evidence="4">The sequence shown here is derived from an EMBL/GenBank/DDBJ whole genome shotgun (WGS) entry which is preliminary data.</text>
</comment>
<keyword evidence="5" id="KW-1185">Reference proteome</keyword>
<sequence>MWSDWQWMSVAEAEGLGSQQRDWLLDQGSLTRRLKRHSKHFRVKLQSLTQIELNARQQAWLSLPALVSERTVLLEADDKTCIYARSLFVSQQGFTSLGEQPLGERLFADDGWTRGDILLAQVEGSALGLAAQTLWARCSDFRAPGQSPVWVMEVFLPAVFDL</sequence>
<name>A0A3N1P5M9_9GAMM</name>
<dbReference type="Pfam" id="PF04345">
    <property type="entry name" value="Chor_lyase"/>
    <property type="match status" value="1"/>
</dbReference>
<gene>
    <name evidence="4" type="ORF">EDC28_111112</name>
</gene>
<accession>A0A3N1P5M9</accession>
<dbReference type="PANTHER" id="PTHR38683:SF1">
    <property type="entry name" value="CHORISMATE PYRUVATE-LYASE"/>
    <property type="match status" value="1"/>
</dbReference>
<evidence type="ECO:0000313" key="5">
    <source>
        <dbReference type="Proteomes" id="UP000268033"/>
    </source>
</evidence>
<organism evidence="4 5">
    <name type="scientific">Gallaecimonas pentaromativorans</name>
    <dbReference type="NCBI Taxonomy" id="584787"/>
    <lineage>
        <taxon>Bacteria</taxon>
        <taxon>Pseudomonadati</taxon>
        <taxon>Pseudomonadota</taxon>
        <taxon>Gammaproteobacteria</taxon>
        <taxon>Enterobacterales</taxon>
        <taxon>Gallaecimonadaceae</taxon>
        <taxon>Gallaecimonas</taxon>
    </lineage>
</organism>
<keyword evidence="1" id="KW-0963">Cytoplasm</keyword>
<dbReference type="OrthoDB" id="9789493at2"/>
<protein>
    <submittedName>
        <fullName evidence="4">Chorismate lyase</fullName>
    </submittedName>
</protein>
<dbReference type="EMBL" id="RJUL01000011">
    <property type="protein sequence ID" value="ROQ22010.1"/>
    <property type="molecule type" value="Genomic_DNA"/>
</dbReference>
<evidence type="ECO:0000256" key="3">
    <source>
        <dbReference type="ARBA" id="ARBA00023239"/>
    </source>
</evidence>
<keyword evidence="2" id="KW-0831">Ubiquinone biosynthesis</keyword>
<dbReference type="Gene3D" id="3.40.1410.10">
    <property type="entry name" value="Chorismate lyase-like"/>
    <property type="match status" value="1"/>
</dbReference>
<dbReference type="SUPFAM" id="SSF64288">
    <property type="entry name" value="Chorismate lyase-like"/>
    <property type="match status" value="1"/>
</dbReference>
<dbReference type="GO" id="GO:0005829">
    <property type="term" value="C:cytosol"/>
    <property type="evidence" value="ECO:0007669"/>
    <property type="project" value="TreeGrafter"/>
</dbReference>
<evidence type="ECO:0000313" key="4">
    <source>
        <dbReference type="EMBL" id="ROQ22010.1"/>
    </source>
</evidence>
<dbReference type="STRING" id="584787.GCA_001247655_03401"/>
<evidence type="ECO:0000256" key="2">
    <source>
        <dbReference type="ARBA" id="ARBA00022688"/>
    </source>
</evidence>
<reference evidence="4 5" key="1">
    <citation type="submission" date="2018-11" db="EMBL/GenBank/DDBJ databases">
        <title>Genomic Encyclopedia of Type Strains, Phase IV (KMG-IV): sequencing the most valuable type-strain genomes for metagenomic binning, comparative biology and taxonomic classification.</title>
        <authorList>
            <person name="Goeker M."/>
        </authorList>
    </citation>
    <scope>NUCLEOTIDE SEQUENCE [LARGE SCALE GENOMIC DNA]</scope>
    <source>
        <strain evidence="4 5">DSM 21945</strain>
    </source>
</reference>
<dbReference type="RefSeq" id="WP_083445846.1">
    <property type="nucleotide sequence ID" value="NZ_JBLXAC010000013.1"/>
</dbReference>
<proteinExistence type="predicted"/>
<dbReference type="InterPro" id="IPR028978">
    <property type="entry name" value="Chorismate_lyase_/UTRA_dom_sf"/>
</dbReference>
<dbReference type="AlphaFoldDB" id="A0A3N1P5M9"/>
<dbReference type="PANTHER" id="PTHR38683">
    <property type="entry name" value="CHORISMATE PYRUVATE-LYASE"/>
    <property type="match status" value="1"/>
</dbReference>
<dbReference type="GO" id="GO:0008813">
    <property type="term" value="F:chorismate lyase activity"/>
    <property type="evidence" value="ECO:0007669"/>
    <property type="project" value="InterPro"/>
</dbReference>
<dbReference type="Proteomes" id="UP000268033">
    <property type="component" value="Unassembled WGS sequence"/>
</dbReference>
<keyword evidence="3 4" id="KW-0456">Lyase</keyword>
<dbReference type="GO" id="GO:0006744">
    <property type="term" value="P:ubiquinone biosynthetic process"/>
    <property type="evidence" value="ECO:0007669"/>
    <property type="project" value="UniProtKB-KW"/>
</dbReference>
<dbReference type="InterPro" id="IPR007440">
    <property type="entry name" value="Chorismate--pyruvate_lyase"/>
</dbReference>